<dbReference type="Pfam" id="PF00990">
    <property type="entry name" value="GGDEF"/>
    <property type="match status" value="1"/>
</dbReference>
<evidence type="ECO:0000256" key="5">
    <source>
        <dbReference type="SAM" id="Phobius"/>
    </source>
</evidence>
<dbReference type="PANTHER" id="PTHR45138:SF9">
    <property type="entry name" value="DIGUANYLATE CYCLASE DGCM-RELATED"/>
    <property type="match status" value="1"/>
</dbReference>
<dbReference type="PROSITE" id="PS50887">
    <property type="entry name" value="GGDEF"/>
    <property type="match status" value="1"/>
</dbReference>
<dbReference type="EC" id="2.7.7.65" evidence="2"/>
<comment type="cofactor">
    <cofactor evidence="1">
        <name>Mg(2+)</name>
        <dbReference type="ChEBI" id="CHEBI:18420"/>
    </cofactor>
</comment>
<feature type="region of interest" description="Disordered" evidence="4">
    <location>
        <begin position="363"/>
        <end position="385"/>
    </location>
</feature>
<dbReference type="GO" id="GO:0005886">
    <property type="term" value="C:plasma membrane"/>
    <property type="evidence" value="ECO:0007669"/>
    <property type="project" value="TreeGrafter"/>
</dbReference>
<dbReference type="AlphaFoldDB" id="W1N446"/>
<comment type="caution">
    <text evidence="7">The sequence shown here is derived from an EMBL/GenBank/DDBJ whole genome shotgun (WGS) entry which is preliminary data.</text>
</comment>
<dbReference type="SUPFAM" id="SSF55073">
    <property type="entry name" value="Nucleotide cyclase"/>
    <property type="match status" value="1"/>
</dbReference>
<dbReference type="KEGG" id="hhu:AR456_03595"/>
<accession>W1N446</accession>
<dbReference type="InterPro" id="IPR029787">
    <property type="entry name" value="Nucleotide_cyclase"/>
</dbReference>
<dbReference type="GO" id="GO:0043709">
    <property type="term" value="P:cell adhesion involved in single-species biofilm formation"/>
    <property type="evidence" value="ECO:0007669"/>
    <property type="project" value="TreeGrafter"/>
</dbReference>
<keyword evidence="5" id="KW-0472">Membrane</keyword>
<dbReference type="GO" id="GO:0052621">
    <property type="term" value="F:diguanylate cyclase activity"/>
    <property type="evidence" value="ECO:0007669"/>
    <property type="project" value="UniProtKB-EC"/>
</dbReference>
<evidence type="ECO:0000259" key="6">
    <source>
        <dbReference type="PROSITE" id="PS50887"/>
    </source>
</evidence>
<protein>
    <recommendedName>
        <fullName evidence="2">diguanylate cyclase</fullName>
        <ecNumber evidence="2">2.7.7.65</ecNumber>
    </recommendedName>
</protein>
<dbReference type="NCBIfam" id="TIGR00254">
    <property type="entry name" value="GGDEF"/>
    <property type="match status" value="1"/>
</dbReference>
<dbReference type="STRING" id="1178482.AR456_03595"/>
<keyword evidence="5" id="KW-0812">Transmembrane</keyword>
<dbReference type="CDD" id="cd01949">
    <property type="entry name" value="GGDEF"/>
    <property type="match status" value="1"/>
</dbReference>
<feature type="transmembrane region" description="Helical" evidence="5">
    <location>
        <begin position="81"/>
        <end position="100"/>
    </location>
</feature>
<dbReference type="InterPro" id="IPR043128">
    <property type="entry name" value="Rev_trsase/Diguanyl_cyclase"/>
</dbReference>
<organism evidence="7 8">
    <name type="scientific">Halomonas huangheensis</name>
    <dbReference type="NCBI Taxonomy" id="1178482"/>
    <lineage>
        <taxon>Bacteria</taxon>
        <taxon>Pseudomonadati</taxon>
        <taxon>Pseudomonadota</taxon>
        <taxon>Gammaproteobacteria</taxon>
        <taxon>Oceanospirillales</taxon>
        <taxon>Halomonadaceae</taxon>
        <taxon>Halomonas</taxon>
    </lineage>
</organism>
<dbReference type="RefSeq" id="WP_021819984.1">
    <property type="nucleotide sequence ID" value="NZ_AVBC01000039.1"/>
</dbReference>
<dbReference type="PANTHER" id="PTHR45138">
    <property type="entry name" value="REGULATORY COMPONENTS OF SENSORY TRANSDUCTION SYSTEM"/>
    <property type="match status" value="1"/>
</dbReference>
<dbReference type="PATRIC" id="fig|1178482.3.peg.3028"/>
<reference evidence="7 8" key="1">
    <citation type="submission" date="2013-08" db="EMBL/GenBank/DDBJ databases">
        <title>draft genome of Halomonas huanghegensis, strain BJGMM-B45T.</title>
        <authorList>
            <person name="Miao C."/>
            <person name="Wan Y."/>
            <person name="Jin W."/>
        </authorList>
    </citation>
    <scope>NUCLEOTIDE SEQUENCE [LARGE SCALE GENOMIC DNA]</scope>
    <source>
        <strain evidence="7 8">BJGMM-B45</strain>
    </source>
</reference>
<dbReference type="Proteomes" id="UP000019113">
    <property type="component" value="Unassembled WGS sequence"/>
</dbReference>
<dbReference type="Gene3D" id="3.30.70.270">
    <property type="match status" value="1"/>
</dbReference>
<keyword evidence="5" id="KW-1133">Transmembrane helix</keyword>
<feature type="transmembrane region" description="Helical" evidence="5">
    <location>
        <begin position="26"/>
        <end position="50"/>
    </location>
</feature>
<evidence type="ECO:0000256" key="3">
    <source>
        <dbReference type="ARBA" id="ARBA00034247"/>
    </source>
</evidence>
<dbReference type="EMBL" id="AVBC01000039">
    <property type="protein sequence ID" value="ERL49936.1"/>
    <property type="molecule type" value="Genomic_DNA"/>
</dbReference>
<dbReference type="InterPro" id="IPR000160">
    <property type="entry name" value="GGDEF_dom"/>
</dbReference>
<evidence type="ECO:0000313" key="8">
    <source>
        <dbReference type="Proteomes" id="UP000019113"/>
    </source>
</evidence>
<keyword evidence="8" id="KW-1185">Reference proteome</keyword>
<evidence type="ECO:0000256" key="4">
    <source>
        <dbReference type="SAM" id="MobiDB-lite"/>
    </source>
</evidence>
<gene>
    <name evidence="7" type="ORF">BJB45_02085</name>
</gene>
<comment type="catalytic activity">
    <reaction evidence="3">
        <text>2 GTP = 3',3'-c-di-GMP + 2 diphosphate</text>
        <dbReference type="Rhea" id="RHEA:24898"/>
        <dbReference type="ChEBI" id="CHEBI:33019"/>
        <dbReference type="ChEBI" id="CHEBI:37565"/>
        <dbReference type="ChEBI" id="CHEBI:58805"/>
        <dbReference type="EC" id="2.7.7.65"/>
    </reaction>
</comment>
<name>W1N446_9GAMM</name>
<feature type="domain" description="GGDEF" evidence="6">
    <location>
        <begin position="226"/>
        <end position="358"/>
    </location>
</feature>
<evidence type="ECO:0000313" key="7">
    <source>
        <dbReference type="EMBL" id="ERL49936.1"/>
    </source>
</evidence>
<dbReference type="InterPro" id="IPR050469">
    <property type="entry name" value="Diguanylate_Cyclase"/>
</dbReference>
<dbReference type="GO" id="GO:1902201">
    <property type="term" value="P:negative regulation of bacterial-type flagellum-dependent cell motility"/>
    <property type="evidence" value="ECO:0007669"/>
    <property type="project" value="TreeGrafter"/>
</dbReference>
<dbReference type="FunFam" id="3.30.70.270:FF:000001">
    <property type="entry name" value="Diguanylate cyclase domain protein"/>
    <property type="match status" value="1"/>
</dbReference>
<dbReference type="eggNOG" id="COG3706">
    <property type="taxonomic scope" value="Bacteria"/>
</dbReference>
<feature type="transmembrane region" description="Helical" evidence="5">
    <location>
        <begin position="56"/>
        <end position="74"/>
    </location>
</feature>
<proteinExistence type="predicted"/>
<sequence>MREPSFTAHISQGKPHRVHSQNYRKFFLIHWASVIGAIAHLCFIFLFLAYDHPGLAWLNVGGVLMWLGALLANLRGNHNQAIYLISIEAYTHAGIVTVTLGTAAGFHYYLLPLSCLVTLSPNMPKWRSLLIGFLGMLEFLALERLPDSLLPLPSGSNLPSIAATLNLSVALSAMVLFAMLVRCVYEMQERSLTTMATRDSLTGLFNRRFSSDYLRQVSIQQQRNKSPCSIALLDIDHFKQINDRYGHKVGDACLVQISDMLTRHFRSSDVLCRWGGEEFLLIFPGTSVKKIMPVMESFRQYLHDNPTQHHGEQIPLTISMGVTNLPPGIPYDVVINRADHLLYRAKAEGRDRIICQHVESRRGQAEYGHQDDMFEDGDHQQDQHP</sequence>
<evidence type="ECO:0000256" key="2">
    <source>
        <dbReference type="ARBA" id="ARBA00012528"/>
    </source>
</evidence>
<evidence type="ECO:0000256" key="1">
    <source>
        <dbReference type="ARBA" id="ARBA00001946"/>
    </source>
</evidence>
<dbReference type="SMART" id="SM00267">
    <property type="entry name" value="GGDEF"/>
    <property type="match status" value="1"/>
</dbReference>
<feature type="transmembrane region" description="Helical" evidence="5">
    <location>
        <begin position="165"/>
        <end position="185"/>
    </location>
</feature>